<name>A0A7W9BN03_9RHOB</name>
<evidence type="ECO:0000313" key="1">
    <source>
        <dbReference type="EMBL" id="MBB5723514.1"/>
    </source>
</evidence>
<evidence type="ECO:0000313" key="2">
    <source>
        <dbReference type="Proteomes" id="UP000535415"/>
    </source>
</evidence>
<dbReference type="AlphaFoldDB" id="A0A7W9BN03"/>
<sequence length="223" mass="25584">MPNNFTAQQILDLEAVLSPPRFGTYLREAGGDRHKAMELYCWNTDISAAFYVMLQFCELSIRNGAVEAVEAVFGPNWHLNRGFAYTLPVLRSGRGYQPRNDLQSCAARLPTAGKVVAELKFAFWQNLFVKGQQARIWDTHLAPAFPGYDKTRTLAQTRVQMHDHIEKIRKLRNRIAHHEPIFARNLAEDRDRIRQVIEWRRPGSAQWVDTIEQVTTLLGARPA</sequence>
<comment type="caution">
    <text evidence="1">The sequence shown here is derived from an EMBL/GenBank/DDBJ whole genome shotgun (WGS) entry which is preliminary data.</text>
</comment>
<accession>A0A7W9BN03</accession>
<reference evidence="1 2" key="1">
    <citation type="submission" date="2020-08" db="EMBL/GenBank/DDBJ databases">
        <title>Genomic Encyclopedia of Type Strains, Phase IV (KMG-IV): sequencing the most valuable type-strain genomes for metagenomic binning, comparative biology and taxonomic classification.</title>
        <authorList>
            <person name="Goeker M."/>
        </authorList>
    </citation>
    <scope>NUCLEOTIDE SEQUENCE [LARGE SCALE GENOMIC DNA]</scope>
    <source>
        <strain evidence="1 2">DSM 101064</strain>
    </source>
</reference>
<protein>
    <recommendedName>
        <fullName evidence="3">Abi-like protein</fullName>
    </recommendedName>
</protein>
<gene>
    <name evidence="1" type="ORF">FHS72_003159</name>
</gene>
<organism evidence="1 2">
    <name type="scientific">Yoonia ponticola</name>
    <dbReference type="NCBI Taxonomy" id="1524255"/>
    <lineage>
        <taxon>Bacteria</taxon>
        <taxon>Pseudomonadati</taxon>
        <taxon>Pseudomonadota</taxon>
        <taxon>Alphaproteobacteria</taxon>
        <taxon>Rhodobacterales</taxon>
        <taxon>Paracoccaceae</taxon>
        <taxon>Yoonia</taxon>
    </lineage>
</organism>
<dbReference type="EMBL" id="JACIJM010000011">
    <property type="protein sequence ID" value="MBB5723514.1"/>
    <property type="molecule type" value="Genomic_DNA"/>
</dbReference>
<dbReference type="RefSeq" id="WP_183530553.1">
    <property type="nucleotide sequence ID" value="NZ_JACIJM010000011.1"/>
</dbReference>
<dbReference type="Proteomes" id="UP000535415">
    <property type="component" value="Unassembled WGS sequence"/>
</dbReference>
<keyword evidence="2" id="KW-1185">Reference proteome</keyword>
<proteinExistence type="predicted"/>
<evidence type="ECO:0008006" key="3">
    <source>
        <dbReference type="Google" id="ProtNLM"/>
    </source>
</evidence>